<dbReference type="OrthoDB" id="194588at2759"/>
<dbReference type="Pfam" id="PF08547">
    <property type="entry name" value="CIA30"/>
    <property type="match status" value="1"/>
</dbReference>
<comment type="caution">
    <text evidence="6">The sequence shown here is derived from an EMBL/GenBank/DDBJ whole genome shotgun (WGS) entry which is preliminary data.</text>
</comment>
<name>A0A9W7GF43_9STRA</name>
<dbReference type="GO" id="GO:0051082">
    <property type="term" value="F:unfolded protein binding"/>
    <property type="evidence" value="ECO:0007669"/>
    <property type="project" value="TreeGrafter"/>
</dbReference>
<dbReference type="SUPFAM" id="SSF49785">
    <property type="entry name" value="Galactose-binding domain-like"/>
    <property type="match status" value="1"/>
</dbReference>
<dbReference type="Proteomes" id="UP001165065">
    <property type="component" value="Unassembled WGS sequence"/>
</dbReference>
<dbReference type="GO" id="GO:0006120">
    <property type="term" value="P:mitochondrial electron transport, NADH to ubiquinone"/>
    <property type="evidence" value="ECO:0007669"/>
    <property type="project" value="TreeGrafter"/>
</dbReference>
<dbReference type="GO" id="GO:0032981">
    <property type="term" value="P:mitochondrial respiratory chain complex I assembly"/>
    <property type="evidence" value="ECO:0007669"/>
    <property type="project" value="TreeGrafter"/>
</dbReference>
<reference evidence="7" key="1">
    <citation type="journal article" date="2023" name="Commun. Biol.">
        <title>Genome analysis of Parmales, the sister group of diatoms, reveals the evolutionary specialization of diatoms from phago-mixotrophs to photoautotrophs.</title>
        <authorList>
            <person name="Ban H."/>
            <person name="Sato S."/>
            <person name="Yoshikawa S."/>
            <person name="Yamada K."/>
            <person name="Nakamura Y."/>
            <person name="Ichinomiya M."/>
            <person name="Sato N."/>
            <person name="Blanc-Mathieu R."/>
            <person name="Endo H."/>
            <person name="Kuwata A."/>
            <person name="Ogata H."/>
        </authorList>
    </citation>
    <scope>NUCLEOTIDE SEQUENCE [LARGE SCALE GENOMIC DNA]</scope>
</reference>
<evidence type="ECO:0000256" key="3">
    <source>
        <dbReference type="ARBA" id="ARBA00023128"/>
    </source>
</evidence>
<evidence type="ECO:0000259" key="5">
    <source>
        <dbReference type="Pfam" id="PF08547"/>
    </source>
</evidence>
<accession>A0A9W7GF43</accession>
<keyword evidence="3" id="KW-0496">Mitochondrion</keyword>
<dbReference type="EMBL" id="BRYA01000174">
    <property type="protein sequence ID" value="GMI42534.1"/>
    <property type="molecule type" value="Genomic_DNA"/>
</dbReference>
<dbReference type="AlphaFoldDB" id="A0A9W7GF43"/>
<keyword evidence="7" id="KW-1185">Reference proteome</keyword>
<evidence type="ECO:0000256" key="1">
    <source>
        <dbReference type="ARBA" id="ARBA00004173"/>
    </source>
</evidence>
<protein>
    <recommendedName>
        <fullName evidence="5">NADH:ubiquinone oxidoreductase intermediate-associated protein 30 domain-containing protein</fullName>
    </recommendedName>
</protein>
<keyword evidence="4" id="KW-0143">Chaperone</keyword>
<comment type="subcellular location">
    <subcellularLocation>
        <location evidence="1">Mitochondrion</location>
    </subcellularLocation>
</comment>
<proteinExistence type="inferred from homology"/>
<gene>
    <name evidence="6" type="ORF">TrCOL_g2651</name>
</gene>
<dbReference type="GO" id="GO:0005739">
    <property type="term" value="C:mitochondrion"/>
    <property type="evidence" value="ECO:0007669"/>
    <property type="project" value="UniProtKB-SubCell"/>
</dbReference>
<dbReference type="PANTHER" id="PTHR13194">
    <property type="entry name" value="COMPLEX I INTERMEDIATE-ASSOCIATED PROTEIN 30"/>
    <property type="match status" value="1"/>
</dbReference>
<organism evidence="6 7">
    <name type="scientific">Triparma columacea</name>
    <dbReference type="NCBI Taxonomy" id="722753"/>
    <lineage>
        <taxon>Eukaryota</taxon>
        <taxon>Sar</taxon>
        <taxon>Stramenopiles</taxon>
        <taxon>Ochrophyta</taxon>
        <taxon>Bolidophyceae</taxon>
        <taxon>Parmales</taxon>
        <taxon>Triparmaceae</taxon>
        <taxon>Triparma</taxon>
    </lineage>
</organism>
<evidence type="ECO:0000256" key="4">
    <source>
        <dbReference type="ARBA" id="ARBA00023186"/>
    </source>
</evidence>
<evidence type="ECO:0000313" key="6">
    <source>
        <dbReference type="EMBL" id="GMI42534.1"/>
    </source>
</evidence>
<dbReference type="InterPro" id="IPR013857">
    <property type="entry name" value="NADH-UbQ_OxRdtase-assoc_prot30"/>
</dbReference>
<dbReference type="InterPro" id="IPR039131">
    <property type="entry name" value="NDUFAF1"/>
</dbReference>
<feature type="domain" description="NADH:ubiquinone oxidoreductase intermediate-associated protein 30" evidence="5">
    <location>
        <begin position="43"/>
        <end position="216"/>
    </location>
</feature>
<evidence type="ECO:0000256" key="2">
    <source>
        <dbReference type="ARBA" id="ARBA00007884"/>
    </source>
</evidence>
<comment type="similarity">
    <text evidence="2">Belongs to the CIA30 family.</text>
</comment>
<dbReference type="PANTHER" id="PTHR13194:SF18">
    <property type="entry name" value="COMPLEX I INTERMEDIATE-ASSOCIATED PROTEIN 30, MITOCHONDRIAL"/>
    <property type="match status" value="1"/>
</dbReference>
<evidence type="ECO:0000313" key="7">
    <source>
        <dbReference type="Proteomes" id="UP001165065"/>
    </source>
</evidence>
<dbReference type="InterPro" id="IPR008979">
    <property type="entry name" value="Galactose-bd-like_sf"/>
</dbReference>
<sequence length="230" mass="26011">MFLLRRATNIQRLPLNRSFFSGIFETGLSPLAKKSIVEPLVSEGWKVTTDMDIRGSSRATLENNTEGGEGGLRWRGHTSLDLDQNSKAVKTGFVSITSPPLGGMLTPYLDLDDYETLMLTLRKRDNRNYIVNLHPDSYINGEIYQGYIMDDREEEDVLALGDNVEEITVKLPFSNFMLTKEGRVSTHQRTMDGIVRLQNVGLLLADGREGDFDLEVIKIEAIGKYYQEEE</sequence>